<dbReference type="RefSeq" id="WP_256421743.1">
    <property type="nucleotide sequence ID" value="NZ_JANHDI010000009.1"/>
</dbReference>
<keyword evidence="4" id="KW-1185">Reference proteome</keyword>
<organism evidence="3 4">
    <name type="scientific">Halobellus rarus</name>
    <dbReference type="NCBI Taxonomy" id="1126237"/>
    <lineage>
        <taxon>Archaea</taxon>
        <taxon>Methanobacteriati</taxon>
        <taxon>Methanobacteriota</taxon>
        <taxon>Stenosarchaea group</taxon>
        <taxon>Halobacteria</taxon>
        <taxon>Halobacteriales</taxon>
        <taxon>Haloferacaceae</taxon>
        <taxon>Halobellus</taxon>
    </lineage>
</organism>
<dbReference type="SUPFAM" id="SSF52402">
    <property type="entry name" value="Adenine nucleotide alpha hydrolases-like"/>
    <property type="match status" value="1"/>
</dbReference>
<accession>A0ABD6CS10</accession>
<dbReference type="CDD" id="cd00293">
    <property type="entry name" value="USP-like"/>
    <property type="match status" value="1"/>
</dbReference>
<evidence type="ECO:0000259" key="2">
    <source>
        <dbReference type="Pfam" id="PF00582"/>
    </source>
</evidence>
<dbReference type="PANTHER" id="PTHR46268">
    <property type="entry name" value="STRESS RESPONSE PROTEIN NHAX"/>
    <property type="match status" value="1"/>
</dbReference>
<proteinExistence type="inferred from homology"/>
<dbReference type="InterPro" id="IPR014729">
    <property type="entry name" value="Rossmann-like_a/b/a_fold"/>
</dbReference>
<dbReference type="InterPro" id="IPR006016">
    <property type="entry name" value="UspA"/>
</dbReference>
<evidence type="ECO:0000256" key="1">
    <source>
        <dbReference type="ARBA" id="ARBA00008791"/>
    </source>
</evidence>
<dbReference type="PANTHER" id="PTHR46268:SF6">
    <property type="entry name" value="UNIVERSAL STRESS PROTEIN UP12"/>
    <property type="match status" value="1"/>
</dbReference>
<reference evidence="3 4" key="1">
    <citation type="journal article" date="2019" name="Int. J. Syst. Evol. Microbiol.">
        <title>The Global Catalogue of Microorganisms (GCM) 10K type strain sequencing project: providing services to taxonomists for standard genome sequencing and annotation.</title>
        <authorList>
            <consortium name="The Broad Institute Genomics Platform"/>
            <consortium name="The Broad Institute Genome Sequencing Center for Infectious Disease"/>
            <person name="Wu L."/>
            <person name="Ma J."/>
        </authorList>
    </citation>
    <scope>NUCLEOTIDE SEQUENCE [LARGE SCALE GENOMIC DNA]</scope>
    <source>
        <strain evidence="3 4">CGMCC 1.12121</strain>
    </source>
</reference>
<comment type="caution">
    <text evidence="3">The sequence shown here is derived from an EMBL/GenBank/DDBJ whole genome shotgun (WGS) entry which is preliminary data.</text>
</comment>
<comment type="similarity">
    <text evidence="1">Belongs to the universal stress protein A family.</text>
</comment>
<name>A0ABD6CS10_9EURY</name>
<dbReference type="AlphaFoldDB" id="A0ABD6CS10"/>
<feature type="domain" description="UspA" evidence="2">
    <location>
        <begin position="4"/>
        <end position="133"/>
    </location>
</feature>
<evidence type="ECO:0000313" key="4">
    <source>
        <dbReference type="Proteomes" id="UP001597085"/>
    </source>
</evidence>
<sequence>MAYRILVPVGGENERAEKQAEYVTRLPSSAEEISVTLVHALTGSEKDVSAHMQQPDRSEAVRAAKRVLEDAGIDVNTQGVSSPPAEGIVLLAKEGDFDEIVISGKKRSPTQKAILGSVTQSVVLEAEIPVTVIST</sequence>
<dbReference type="EMBL" id="JBHUDK010000014">
    <property type="protein sequence ID" value="MFD1600199.1"/>
    <property type="molecule type" value="Genomic_DNA"/>
</dbReference>
<dbReference type="Gene3D" id="3.40.50.620">
    <property type="entry name" value="HUPs"/>
    <property type="match status" value="1"/>
</dbReference>
<protein>
    <submittedName>
        <fullName evidence="3">Universal stress protein</fullName>
    </submittedName>
</protein>
<dbReference type="Proteomes" id="UP001597085">
    <property type="component" value="Unassembled WGS sequence"/>
</dbReference>
<dbReference type="Pfam" id="PF00582">
    <property type="entry name" value="Usp"/>
    <property type="match status" value="1"/>
</dbReference>
<gene>
    <name evidence="3" type="ORF">ACFSBX_14640</name>
</gene>
<evidence type="ECO:0000313" key="3">
    <source>
        <dbReference type="EMBL" id="MFD1600199.1"/>
    </source>
</evidence>